<keyword evidence="2" id="KW-1185">Reference proteome</keyword>
<evidence type="ECO:0000313" key="2">
    <source>
        <dbReference type="Proteomes" id="UP000266723"/>
    </source>
</evidence>
<comment type="caution">
    <text evidence="1">The sequence shown here is derived from an EMBL/GenBank/DDBJ whole genome shotgun (WGS) entry which is preliminary data.</text>
</comment>
<dbReference type="EMBL" id="QGKV02001556">
    <property type="protein sequence ID" value="KAF3519257.1"/>
    <property type="molecule type" value="Genomic_DNA"/>
</dbReference>
<protein>
    <submittedName>
        <fullName evidence="1">Uncharacterized protein</fullName>
    </submittedName>
</protein>
<organism evidence="1 2">
    <name type="scientific">Brassica cretica</name>
    <name type="common">Mustard</name>
    <dbReference type="NCBI Taxonomy" id="69181"/>
    <lineage>
        <taxon>Eukaryota</taxon>
        <taxon>Viridiplantae</taxon>
        <taxon>Streptophyta</taxon>
        <taxon>Embryophyta</taxon>
        <taxon>Tracheophyta</taxon>
        <taxon>Spermatophyta</taxon>
        <taxon>Magnoliopsida</taxon>
        <taxon>eudicotyledons</taxon>
        <taxon>Gunneridae</taxon>
        <taxon>Pentapetalae</taxon>
        <taxon>rosids</taxon>
        <taxon>malvids</taxon>
        <taxon>Brassicales</taxon>
        <taxon>Brassicaceae</taxon>
        <taxon>Brassiceae</taxon>
        <taxon>Brassica</taxon>
    </lineage>
</organism>
<evidence type="ECO:0000313" key="1">
    <source>
        <dbReference type="EMBL" id="KAF3519257.1"/>
    </source>
</evidence>
<reference evidence="1 2" key="1">
    <citation type="journal article" date="2020" name="BMC Genomics">
        <title>Intraspecific diversification of the crop wild relative Brassica cretica Lam. using demographic model selection.</title>
        <authorList>
            <person name="Kioukis A."/>
            <person name="Michalopoulou V.A."/>
            <person name="Briers L."/>
            <person name="Pirintsos S."/>
            <person name="Studholme D.J."/>
            <person name="Pavlidis P."/>
            <person name="Sarris P.F."/>
        </authorList>
    </citation>
    <scope>NUCLEOTIDE SEQUENCE [LARGE SCALE GENOMIC DNA]</scope>
    <source>
        <strain evidence="2">cv. PFS-1207/04</strain>
    </source>
</reference>
<accession>A0ABQ7AZ05</accession>
<proteinExistence type="predicted"/>
<dbReference type="Proteomes" id="UP000266723">
    <property type="component" value="Unassembled WGS sequence"/>
</dbReference>
<name>A0ABQ7AZ05_BRACR</name>
<sequence length="55" mass="6392">MLEARWQPPRCRFLHRLRQGKETYSRSWIQELRGFVPDARAGGQLGEVQGPKKGL</sequence>
<gene>
    <name evidence="1" type="ORF">DY000_02060552</name>
</gene>